<dbReference type="AlphaFoldDB" id="A0A840MDA1"/>
<dbReference type="Proteomes" id="UP000575898">
    <property type="component" value="Unassembled WGS sequence"/>
</dbReference>
<sequence>MMDATTLWWLLAAALILIGLAGNVLPLLPGTPIMLVGMGIGAWIGHFEQVGWGTLTFLAVLMVISQVIDFIAGSMGAQKAGASKQAVWGATIGAVVGIFGGLPGILLGPFVGALIGEYWVRQDMIRAGKVGLAAWLGVVLGMAAKVAIAFTMLGVFILALVF</sequence>
<evidence type="ECO:0000313" key="3">
    <source>
        <dbReference type="Proteomes" id="UP000575898"/>
    </source>
</evidence>
<organism evidence="2 3">
    <name type="scientific">Chitinivorax tropicus</name>
    <dbReference type="NCBI Taxonomy" id="714531"/>
    <lineage>
        <taxon>Bacteria</taxon>
        <taxon>Pseudomonadati</taxon>
        <taxon>Pseudomonadota</taxon>
        <taxon>Betaproteobacteria</taxon>
        <taxon>Chitinivorax</taxon>
    </lineage>
</organism>
<feature type="transmembrane region" description="Helical" evidence="1">
    <location>
        <begin position="50"/>
        <end position="74"/>
    </location>
</feature>
<keyword evidence="1" id="KW-1133">Transmembrane helix</keyword>
<dbReference type="RefSeq" id="WP_246490820.1">
    <property type="nucleotide sequence ID" value="NZ_JACHHY010000003.1"/>
</dbReference>
<accession>A0A840MDA1</accession>
<keyword evidence="1" id="KW-0472">Membrane</keyword>
<dbReference type="Pfam" id="PF04306">
    <property type="entry name" value="DUF456"/>
    <property type="match status" value="1"/>
</dbReference>
<gene>
    <name evidence="2" type="ORF">HNQ59_000548</name>
</gene>
<dbReference type="EMBL" id="JACHHY010000003">
    <property type="protein sequence ID" value="MBB5017284.1"/>
    <property type="molecule type" value="Genomic_DNA"/>
</dbReference>
<proteinExistence type="predicted"/>
<evidence type="ECO:0000256" key="1">
    <source>
        <dbReference type="SAM" id="Phobius"/>
    </source>
</evidence>
<evidence type="ECO:0000313" key="2">
    <source>
        <dbReference type="EMBL" id="MBB5017284.1"/>
    </source>
</evidence>
<protein>
    <recommendedName>
        <fullName evidence="4">DUF456 domain-containing protein</fullName>
    </recommendedName>
</protein>
<feature type="transmembrane region" description="Helical" evidence="1">
    <location>
        <begin position="132"/>
        <end position="161"/>
    </location>
</feature>
<reference evidence="2 3" key="1">
    <citation type="submission" date="2020-08" db="EMBL/GenBank/DDBJ databases">
        <title>Genomic Encyclopedia of Type Strains, Phase IV (KMG-IV): sequencing the most valuable type-strain genomes for metagenomic binning, comparative biology and taxonomic classification.</title>
        <authorList>
            <person name="Goeker M."/>
        </authorList>
    </citation>
    <scope>NUCLEOTIDE SEQUENCE [LARGE SCALE GENOMIC DNA]</scope>
    <source>
        <strain evidence="2 3">DSM 27165</strain>
    </source>
</reference>
<comment type="caution">
    <text evidence="2">The sequence shown here is derived from an EMBL/GenBank/DDBJ whole genome shotgun (WGS) entry which is preliminary data.</text>
</comment>
<dbReference type="InterPro" id="IPR007403">
    <property type="entry name" value="DUF456"/>
</dbReference>
<feature type="transmembrane region" description="Helical" evidence="1">
    <location>
        <begin position="86"/>
        <end position="112"/>
    </location>
</feature>
<dbReference type="PANTHER" id="PTHR39165">
    <property type="entry name" value="IG HYPOTHETICAL 17883"/>
    <property type="match status" value="1"/>
</dbReference>
<name>A0A840MDA1_9PROT</name>
<keyword evidence="1" id="KW-0812">Transmembrane</keyword>
<evidence type="ECO:0008006" key="4">
    <source>
        <dbReference type="Google" id="ProtNLM"/>
    </source>
</evidence>
<dbReference type="PANTHER" id="PTHR39165:SF1">
    <property type="entry name" value="DUF456 DOMAIN-CONTAINING PROTEIN"/>
    <property type="match status" value="1"/>
</dbReference>
<keyword evidence="3" id="KW-1185">Reference proteome</keyword>